<dbReference type="PROSITE" id="PS50862">
    <property type="entry name" value="AA_TRNA_LIGASE_II"/>
    <property type="match status" value="1"/>
</dbReference>
<name>A0A917W240_9ACTN</name>
<evidence type="ECO:0000256" key="11">
    <source>
        <dbReference type="ARBA" id="ARBA00049515"/>
    </source>
</evidence>
<dbReference type="InterPro" id="IPR036621">
    <property type="entry name" value="Anticodon-bd_dom_sf"/>
</dbReference>
<comment type="catalytic activity">
    <reaction evidence="11">
        <text>tRNA(Thr) + L-threonine + ATP = L-threonyl-tRNA(Thr) + AMP + diphosphate + H(+)</text>
        <dbReference type="Rhea" id="RHEA:24624"/>
        <dbReference type="Rhea" id="RHEA-COMP:9670"/>
        <dbReference type="Rhea" id="RHEA-COMP:9704"/>
        <dbReference type="ChEBI" id="CHEBI:15378"/>
        <dbReference type="ChEBI" id="CHEBI:30616"/>
        <dbReference type="ChEBI" id="CHEBI:33019"/>
        <dbReference type="ChEBI" id="CHEBI:57926"/>
        <dbReference type="ChEBI" id="CHEBI:78442"/>
        <dbReference type="ChEBI" id="CHEBI:78534"/>
        <dbReference type="ChEBI" id="CHEBI:456215"/>
        <dbReference type="EC" id="6.1.1.3"/>
    </reaction>
</comment>
<reference evidence="13" key="1">
    <citation type="journal article" date="2014" name="Int. J. Syst. Evol. Microbiol.">
        <title>Complete genome sequence of Corynebacterium casei LMG S-19264T (=DSM 44701T), isolated from a smear-ripened cheese.</title>
        <authorList>
            <consortium name="US DOE Joint Genome Institute (JGI-PGF)"/>
            <person name="Walter F."/>
            <person name="Albersmeier A."/>
            <person name="Kalinowski J."/>
            <person name="Ruckert C."/>
        </authorList>
    </citation>
    <scope>NUCLEOTIDE SEQUENCE</scope>
    <source>
        <strain evidence="13">CGMCC 4.7306</strain>
    </source>
</reference>
<dbReference type="RefSeq" id="WP_229669724.1">
    <property type="nucleotide sequence ID" value="NZ_BMMZ01000002.1"/>
</dbReference>
<dbReference type="Proteomes" id="UP000613840">
    <property type="component" value="Unassembled WGS sequence"/>
</dbReference>
<comment type="caution">
    <text evidence="13">The sequence shown here is derived from an EMBL/GenBank/DDBJ whole genome shotgun (WGS) entry which is preliminary data.</text>
</comment>
<keyword evidence="14" id="KW-1185">Reference proteome</keyword>
<dbReference type="GO" id="GO:0005737">
    <property type="term" value="C:cytoplasm"/>
    <property type="evidence" value="ECO:0007669"/>
    <property type="project" value="InterPro"/>
</dbReference>
<evidence type="ECO:0000256" key="4">
    <source>
        <dbReference type="ARBA" id="ARBA00022598"/>
    </source>
</evidence>
<keyword evidence="5" id="KW-0479">Metal-binding</keyword>
<dbReference type="InterPro" id="IPR002320">
    <property type="entry name" value="Thr-tRNA-ligase_IIa"/>
</dbReference>
<evidence type="ECO:0000256" key="3">
    <source>
        <dbReference type="ARBA" id="ARBA00022490"/>
    </source>
</evidence>
<evidence type="ECO:0000259" key="12">
    <source>
        <dbReference type="PROSITE" id="PS50862"/>
    </source>
</evidence>
<dbReference type="InterPro" id="IPR006195">
    <property type="entry name" value="aa-tRNA-synth_II"/>
</dbReference>
<dbReference type="EC" id="6.1.1.3" evidence="2"/>
<evidence type="ECO:0000256" key="8">
    <source>
        <dbReference type="ARBA" id="ARBA00022840"/>
    </source>
</evidence>
<dbReference type="GO" id="GO:0046872">
    <property type="term" value="F:metal ion binding"/>
    <property type="evidence" value="ECO:0007669"/>
    <property type="project" value="UniProtKB-KW"/>
</dbReference>
<dbReference type="Pfam" id="PF03129">
    <property type="entry name" value="HGTP_anticodon"/>
    <property type="match status" value="1"/>
</dbReference>
<dbReference type="GO" id="GO:0006435">
    <property type="term" value="P:threonyl-tRNA aminoacylation"/>
    <property type="evidence" value="ECO:0007669"/>
    <property type="project" value="InterPro"/>
</dbReference>
<keyword evidence="8" id="KW-0067">ATP-binding</keyword>
<evidence type="ECO:0000256" key="1">
    <source>
        <dbReference type="ARBA" id="ARBA00008226"/>
    </source>
</evidence>
<dbReference type="InterPro" id="IPR045864">
    <property type="entry name" value="aa-tRNA-synth_II/BPL/LPL"/>
</dbReference>
<evidence type="ECO:0000256" key="10">
    <source>
        <dbReference type="ARBA" id="ARBA00023146"/>
    </source>
</evidence>
<evidence type="ECO:0000256" key="5">
    <source>
        <dbReference type="ARBA" id="ARBA00022723"/>
    </source>
</evidence>
<dbReference type="PANTHER" id="PTHR11451:SF56">
    <property type="entry name" value="THREONINE--TRNA LIGASE 1"/>
    <property type="match status" value="1"/>
</dbReference>
<evidence type="ECO:0000256" key="7">
    <source>
        <dbReference type="ARBA" id="ARBA00022833"/>
    </source>
</evidence>
<reference evidence="13" key="2">
    <citation type="submission" date="2020-09" db="EMBL/GenBank/DDBJ databases">
        <authorList>
            <person name="Sun Q."/>
            <person name="Zhou Y."/>
        </authorList>
    </citation>
    <scope>NUCLEOTIDE SEQUENCE</scope>
    <source>
        <strain evidence="13">CGMCC 4.7306</strain>
    </source>
</reference>
<dbReference type="PANTHER" id="PTHR11451">
    <property type="entry name" value="THREONINE-TRNA LIGASE"/>
    <property type="match status" value="1"/>
</dbReference>
<dbReference type="Pfam" id="PF00587">
    <property type="entry name" value="tRNA-synt_2b"/>
    <property type="match status" value="1"/>
</dbReference>
<dbReference type="SUPFAM" id="SSF55681">
    <property type="entry name" value="Class II aaRS and biotin synthetases"/>
    <property type="match status" value="1"/>
</dbReference>
<proteinExistence type="inferred from homology"/>
<dbReference type="EMBL" id="BMMZ01000002">
    <property type="protein sequence ID" value="GGL53630.1"/>
    <property type="molecule type" value="Genomic_DNA"/>
</dbReference>
<evidence type="ECO:0000256" key="9">
    <source>
        <dbReference type="ARBA" id="ARBA00022917"/>
    </source>
</evidence>
<dbReference type="AlphaFoldDB" id="A0A917W240"/>
<keyword evidence="4" id="KW-0436">Ligase</keyword>
<evidence type="ECO:0000256" key="6">
    <source>
        <dbReference type="ARBA" id="ARBA00022741"/>
    </source>
</evidence>
<dbReference type="InterPro" id="IPR002314">
    <property type="entry name" value="aa-tRNA-synt_IIb"/>
</dbReference>
<keyword evidence="7" id="KW-0862">Zinc</keyword>
<gene>
    <name evidence="13" type="ORF">GCM10011575_10060</name>
</gene>
<dbReference type="Gene3D" id="3.40.50.800">
    <property type="entry name" value="Anticodon-binding domain"/>
    <property type="match status" value="1"/>
</dbReference>
<keyword evidence="3" id="KW-0963">Cytoplasm</keyword>
<keyword evidence="6" id="KW-0547">Nucleotide-binding</keyword>
<dbReference type="Gene3D" id="3.30.930.10">
    <property type="entry name" value="Bira Bifunctional Protein, Domain 2"/>
    <property type="match status" value="1"/>
</dbReference>
<organism evidence="13 14">
    <name type="scientific">Microlunatus endophyticus</name>
    <dbReference type="NCBI Taxonomy" id="1716077"/>
    <lineage>
        <taxon>Bacteria</taxon>
        <taxon>Bacillati</taxon>
        <taxon>Actinomycetota</taxon>
        <taxon>Actinomycetes</taxon>
        <taxon>Propionibacteriales</taxon>
        <taxon>Propionibacteriaceae</taxon>
        <taxon>Microlunatus</taxon>
    </lineage>
</organism>
<evidence type="ECO:0000313" key="13">
    <source>
        <dbReference type="EMBL" id="GGL53630.1"/>
    </source>
</evidence>
<comment type="similarity">
    <text evidence="1">Belongs to the class-II aminoacyl-tRNA synthetase family.</text>
</comment>
<dbReference type="PRINTS" id="PR01047">
    <property type="entry name" value="TRNASYNTHTHR"/>
</dbReference>
<sequence length="288" mass="31981">MFRSERSGVLSGLSRVRQINLDDPHVFCRADQLADEVALAMQAVLEAYELLGIRIDHLRLSRRGPGDGYLGEAERWVTAEDQLRNVLSSIQHDHPALRVEEAEGEAAFYGPKIDVQVLDARQHQETLSTVQLDFNQPVRFGLEYIAADGSRQPVTMIHRGLLGAMERMVAFLLEITDGWLPLWLAPVQLVLLPVTAGHEDHARRLADRLRRSGLRVRVAPDGTLGNRIRGARLERNTLIGVIGDEETRSGSVALQEPATGRREQVSADDLLARLDAAVTGRVQAPYLL</sequence>
<evidence type="ECO:0000256" key="2">
    <source>
        <dbReference type="ARBA" id="ARBA00013163"/>
    </source>
</evidence>
<keyword evidence="9" id="KW-0648">Protein biosynthesis</keyword>
<dbReference type="InterPro" id="IPR004154">
    <property type="entry name" value="Anticodon-bd"/>
</dbReference>
<dbReference type="GO" id="GO:0004829">
    <property type="term" value="F:threonine-tRNA ligase activity"/>
    <property type="evidence" value="ECO:0007669"/>
    <property type="project" value="UniProtKB-EC"/>
</dbReference>
<protein>
    <recommendedName>
        <fullName evidence="2">threonine--tRNA ligase</fullName>
        <ecNumber evidence="2">6.1.1.3</ecNumber>
    </recommendedName>
</protein>
<feature type="domain" description="Aminoacyl-transfer RNA synthetases class-II family profile" evidence="12">
    <location>
        <begin position="1"/>
        <end position="181"/>
    </location>
</feature>
<evidence type="ECO:0000313" key="14">
    <source>
        <dbReference type="Proteomes" id="UP000613840"/>
    </source>
</evidence>
<keyword evidence="10" id="KW-0030">Aminoacyl-tRNA synthetase</keyword>
<dbReference type="GO" id="GO:0005524">
    <property type="term" value="F:ATP binding"/>
    <property type="evidence" value="ECO:0007669"/>
    <property type="project" value="UniProtKB-KW"/>
</dbReference>
<dbReference type="SUPFAM" id="SSF52954">
    <property type="entry name" value="Class II aaRS ABD-related"/>
    <property type="match status" value="1"/>
</dbReference>
<accession>A0A917W240</accession>